<evidence type="ECO:0000256" key="3">
    <source>
        <dbReference type="ARBA" id="ARBA00023180"/>
    </source>
</evidence>
<keyword evidence="3" id="KW-0325">Glycoprotein</keyword>
<dbReference type="GO" id="GO:0005615">
    <property type="term" value="C:extracellular space"/>
    <property type="evidence" value="ECO:0007669"/>
    <property type="project" value="TreeGrafter"/>
</dbReference>
<dbReference type="SUPFAM" id="SSF100895">
    <property type="entry name" value="Kazal-type serine protease inhibitors"/>
    <property type="match status" value="4"/>
</dbReference>
<dbReference type="PROSITE" id="PS51465">
    <property type="entry name" value="KAZAL_2"/>
    <property type="match status" value="3"/>
</dbReference>
<accession>A0A914BV17</accession>
<organism evidence="6 7">
    <name type="scientific">Acrobeloides nanus</name>
    <dbReference type="NCBI Taxonomy" id="290746"/>
    <lineage>
        <taxon>Eukaryota</taxon>
        <taxon>Metazoa</taxon>
        <taxon>Ecdysozoa</taxon>
        <taxon>Nematoda</taxon>
        <taxon>Chromadorea</taxon>
        <taxon>Rhabditida</taxon>
        <taxon>Tylenchina</taxon>
        <taxon>Cephalobomorpha</taxon>
        <taxon>Cephaloboidea</taxon>
        <taxon>Cephalobidae</taxon>
        <taxon>Acrobeloides</taxon>
    </lineage>
</organism>
<dbReference type="InterPro" id="IPR002350">
    <property type="entry name" value="Kazal_dom"/>
</dbReference>
<dbReference type="PANTHER" id="PTHR13866">
    <property type="entry name" value="SPARC OSTEONECTIN"/>
    <property type="match status" value="1"/>
</dbReference>
<keyword evidence="6" id="KW-1185">Reference proteome</keyword>
<dbReference type="CDD" id="cd00104">
    <property type="entry name" value="KAZAL_FS"/>
    <property type="match status" value="1"/>
</dbReference>
<dbReference type="SMART" id="SM00280">
    <property type="entry name" value="KAZAL"/>
    <property type="match status" value="3"/>
</dbReference>
<keyword evidence="2" id="KW-1015">Disulfide bond</keyword>
<evidence type="ECO:0000313" key="7">
    <source>
        <dbReference type="WBParaSite" id="ACRNAN_Path_1065.g4086.t1"/>
    </source>
</evidence>
<dbReference type="GO" id="GO:0050840">
    <property type="term" value="F:extracellular matrix binding"/>
    <property type="evidence" value="ECO:0007669"/>
    <property type="project" value="TreeGrafter"/>
</dbReference>
<dbReference type="Pfam" id="PF07648">
    <property type="entry name" value="Kazal_2"/>
    <property type="match status" value="2"/>
</dbReference>
<feature type="domain" description="Kazal-like" evidence="5">
    <location>
        <begin position="24"/>
        <end position="76"/>
    </location>
</feature>
<dbReference type="Gene3D" id="3.30.60.30">
    <property type="match status" value="4"/>
</dbReference>
<feature type="domain" description="Kazal-like" evidence="5">
    <location>
        <begin position="121"/>
        <end position="177"/>
    </location>
</feature>
<dbReference type="AlphaFoldDB" id="A0A914BV17"/>
<dbReference type="WBParaSite" id="ACRNAN_Path_1065.g4086.t1">
    <property type="protein sequence ID" value="ACRNAN_Path_1065.g4086.t1"/>
    <property type="gene ID" value="ACRNAN_Path_1065.g4086"/>
</dbReference>
<feature type="signal peptide" evidence="4">
    <location>
        <begin position="1"/>
        <end position="20"/>
    </location>
</feature>
<dbReference type="GO" id="GO:0005509">
    <property type="term" value="F:calcium ion binding"/>
    <property type="evidence" value="ECO:0007669"/>
    <property type="project" value="TreeGrafter"/>
</dbReference>
<dbReference type="Pfam" id="PF00050">
    <property type="entry name" value="Kazal_1"/>
    <property type="match status" value="1"/>
</dbReference>
<dbReference type="InterPro" id="IPR036058">
    <property type="entry name" value="Kazal_dom_sf"/>
</dbReference>
<proteinExistence type="predicted"/>
<evidence type="ECO:0000313" key="6">
    <source>
        <dbReference type="Proteomes" id="UP000887540"/>
    </source>
</evidence>
<sequence>MAKKPLVLFVIAVFITRISGQFNFTLAGQCSCPMKIEPVCGSIGGIQYTFMNRCILNCTQHDEENDYVFYHYDGPCCRQQQCTMYETPVCDHRGQVYDSKCKFEYAQCIELKQNGQHLAMNMDSPACQCVKQCQPTKEPVCDSTGRTHSNLCAFMNAKCIMKTVFDKSLELDYMGPCCENLCSASGYGSFPVCDTENNTHPNLCAFLKYRCRLTKKLNEKTKVGLKSFGVCRHDPEEFLKANVTLMNNSIVDKFL</sequence>
<dbReference type="PANTHER" id="PTHR13866:SF29">
    <property type="entry name" value="FOLLISTATIN"/>
    <property type="match status" value="1"/>
</dbReference>
<keyword evidence="1 4" id="KW-0732">Signal</keyword>
<dbReference type="Proteomes" id="UP000887540">
    <property type="component" value="Unplaced"/>
</dbReference>
<dbReference type="GO" id="GO:0005518">
    <property type="term" value="F:collagen binding"/>
    <property type="evidence" value="ECO:0007669"/>
    <property type="project" value="TreeGrafter"/>
</dbReference>
<evidence type="ECO:0000256" key="2">
    <source>
        <dbReference type="ARBA" id="ARBA00023157"/>
    </source>
</evidence>
<reference evidence="7" key="1">
    <citation type="submission" date="2022-11" db="UniProtKB">
        <authorList>
            <consortium name="WormBaseParasite"/>
        </authorList>
    </citation>
    <scope>IDENTIFICATION</scope>
</reference>
<name>A0A914BV17_9BILA</name>
<evidence type="ECO:0000256" key="4">
    <source>
        <dbReference type="SAM" id="SignalP"/>
    </source>
</evidence>
<evidence type="ECO:0000259" key="5">
    <source>
        <dbReference type="PROSITE" id="PS51465"/>
    </source>
</evidence>
<feature type="chain" id="PRO_5036834139" evidence="4">
    <location>
        <begin position="21"/>
        <end position="255"/>
    </location>
</feature>
<protein>
    <submittedName>
        <fullName evidence="7">Kazal-like domain-containing protein</fullName>
    </submittedName>
</protein>
<feature type="domain" description="Kazal-like" evidence="5">
    <location>
        <begin position="178"/>
        <end position="233"/>
    </location>
</feature>
<evidence type="ECO:0000256" key="1">
    <source>
        <dbReference type="ARBA" id="ARBA00022729"/>
    </source>
</evidence>